<dbReference type="PROSITE" id="PS51903">
    <property type="entry name" value="CLP_R"/>
    <property type="match status" value="1"/>
</dbReference>
<dbReference type="SUPFAM" id="SSF81923">
    <property type="entry name" value="Double Clp-N motif"/>
    <property type="match status" value="1"/>
</dbReference>
<reference evidence="8 9" key="1">
    <citation type="journal article" date="2018" name="PLoS Genet.">
        <title>Population sequencing reveals clonal diversity and ancestral inbreeding in the grapevine cultivar Chardonnay.</title>
        <authorList>
            <person name="Roach M.J."/>
            <person name="Johnson D.L."/>
            <person name="Bohlmann J."/>
            <person name="van Vuuren H.J."/>
            <person name="Jones S.J."/>
            <person name="Pretorius I.S."/>
            <person name="Schmidt S.A."/>
            <person name="Borneman A.R."/>
        </authorList>
    </citation>
    <scope>NUCLEOTIDE SEQUENCE [LARGE SCALE GENOMIC DNA]</scope>
    <source>
        <strain evidence="9">cv. Chardonnay</strain>
        <tissue evidence="8">Leaf</tissue>
    </source>
</reference>
<evidence type="ECO:0000313" key="8">
    <source>
        <dbReference type="EMBL" id="RVW56582.1"/>
    </source>
</evidence>
<dbReference type="AlphaFoldDB" id="A0A438F9F0"/>
<feature type="region of interest" description="Disordered" evidence="6">
    <location>
        <begin position="559"/>
        <end position="584"/>
    </location>
</feature>
<proteinExistence type="inferred from homology"/>
<comment type="similarity">
    <text evidence="1">Belongs to the ClpA/ClpB family.</text>
</comment>
<dbReference type="InterPro" id="IPR027417">
    <property type="entry name" value="P-loop_NTPase"/>
</dbReference>
<dbReference type="InterPro" id="IPR036628">
    <property type="entry name" value="Clp_N_dom_sf"/>
</dbReference>
<dbReference type="GO" id="GO:0016887">
    <property type="term" value="F:ATP hydrolysis activity"/>
    <property type="evidence" value="ECO:0007669"/>
    <property type="project" value="InterPro"/>
</dbReference>
<evidence type="ECO:0000256" key="5">
    <source>
        <dbReference type="PROSITE-ProRule" id="PRU01251"/>
    </source>
</evidence>
<dbReference type="PANTHER" id="PTHR43572:SF38">
    <property type="entry name" value="PROTEIN SMAX1-LIKE 6"/>
    <property type="match status" value="1"/>
</dbReference>
<evidence type="ECO:0000256" key="3">
    <source>
        <dbReference type="ARBA" id="ARBA00023015"/>
    </source>
</evidence>
<dbReference type="InterPro" id="IPR058680">
    <property type="entry name" value="NBD_SMAX1-like"/>
</dbReference>
<dbReference type="Gene3D" id="3.40.50.300">
    <property type="entry name" value="P-loop containing nucleotide triphosphate hydrolases"/>
    <property type="match status" value="1"/>
</dbReference>
<evidence type="ECO:0000256" key="6">
    <source>
        <dbReference type="SAM" id="MobiDB-lite"/>
    </source>
</evidence>
<dbReference type="InterPro" id="IPR051650">
    <property type="entry name" value="SL_signaling_regulator"/>
</dbReference>
<dbReference type="PANTHER" id="PTHR43572">
    <property type="entry name" value="CHAPERONE PROTEIN CLPD, CHLOROPLASTIC"/>
    <property type="match status" value="1"/>
</dbReference>
<name>A0A438F9F0_VITVI</name>
<keyword evidence="3" id="KW-0805">Transcription regulation</keyword>
<dbReference type="EMBL" id="QGNW01001074">
    <property type="protein sequence ID" value="RVW56582.1"/>
    <property type="molecule type" value="Genomic_DNA"/>
</dbReference>
<feature type="compositionally biased region" description="Low complexity" evidence="6">
    <location>
        <begin position="566"/>
        <end position="575"/>
    </location>
</feature>
<dbReference type="InterPro" id="IPR058954">
    <property type="entry name" value="AAA_lid_SMAX1"/>
</dbReference>
<protein>
    <submittedName>
        <fullName evidence="8">Protein SMAX1-like 6</fullName>
    </submittedName>
</protein>
<evidence type="ECO:0000256" key="4">
    <source>
        <dbReference type="ARBA" id="ARBA00023163"/>
    </source>
</evidence>
<dbReference type="CDD" id="cd19499">
    <property type="entry name" value="RecA-like_ClpB_Hsp104-like"/>
    <property type="match status" value="1"/>
</dbReference>
<dbReference type="InterPro" id="IPR004176">
    <property type="entry name" value="Clp_R_N"/>
</dbReference>
<dbReference type="Pfam" id="PF07724">
    <property type="entry name" value="AAA_2"/>
    <property type="match status" value="1"/>
</dbReference>
<sequence length="1140" mass="124580">MPTPVSIARQCLTDEAARALDDAVGVARRRSHAQTTSLHAISALLAFPSSTLRDACARARSSAYSPRLQFRALELSVGVSLDRLPSSKALEEPPVSNSLMAAIKRSQASQRRHPENFHLQQQNQTASFLRVELKHFILSILDDPIVSRVFGEAGFRSCDIKIAMIHPPLSPVSRFPRTRCPPIFLCNLTDSDPARRTFSFPFAGVSGSGDGDENSRRIGEVLTRKTGKNPLLIGVCSSDALRCFADCVERRKGDVLPAEIAGLNLICIEKEISEFVGRGGSEDKLGLKLKELGHMAEQYSGPGIAVNFGELKALVGDDAPGEAASCVVSKLTSLLKAHPNLWLMGSSGSYETYLKFLTQFPSIEEDWDLHLLPITSSRSSVEGFCSRSRNKGKAAKFLSLSMESPPGPELHVLTLQFYHPPHGLMGSFVPFAGFFSTPTDFKNPLNSTNQSITLCHLCNEKCEQEVSAILKGGSTISLADRYSGTLPSWLLMAEPDTNKGADAVKAKDDGRALNDKVLGVQKKWYDICQRLHHAPPYPKSIFQPVPQVSGAECYGFIPDRRETSSKDSSPSESGSANLSPSTTMNLQKISPSKIQIPLPVVSESESVNFQSKLAGSVSKSKQVETRSSPWFSPCPLPNLSLAPDRTSSSCITSVTTDLGLGTLYASNSQETKRLNLQGHKERMNYFSGSVSAEFDVVSVNNSSQIGQSPSCSVPDLGGQMDARDFKSLWRALASKVGWQDEAICAISQTVSSCRTGNARRHGSNLKGDIWLSFLGPDKVGKKRIAAALAEIMFRSSKSLVSVDLGYQHGSSQSNSIFDHHELNSCGIEFRGKTITDYIAGELRKKPQSVVFLENIDKADLLVQTSLSQAIRTGKFPDSHGREISINHMIFVTTATSKKGSRNLVSGKEPVEFSEERILGAKRWQMKILIGCVAGEASRSNGMNVLVTPREGTSNPKSTSKRKFIDTGSFAEQDKYLEMSKRACKASNSYLDLNLPVEELEEDVDSANCDSDSLSESSEAWLEEFLDQMDEKVTFKPFNFDAVAQKLLKEISLNFQMIIGSDIQLEIDSEVMVQILAAAWLSEKGGAVDDWVEQVLSKSFTEARQRYRLTAQSLVKLVPCEGLSVEEQAPGVCLPARIILN</sequence>
<evidence type="ECO:0000256" key="2">
    <source>
        <dbReference type="ARBA" id="ARBA00022737"/>
    </source>
</evidence>
<keyword evidence="4" id="KW-0804">Transcription</keyword>
<keyword evidence="2 5" id="KW-0677">Repeat</keyword>
<dbReference type="InterPro" id="IPR003959">
    <property type="entry name" value="ATPase_AAA_core"/>
</dbReference>
<dbReference type="Proteomes" id="UP000288805">
    <property type="component" value="Unassembled WGS sequence"/>
</dbReference>
<dbReference type="GO" id="GO:0005524">
    <property type="term" value="F:ATP binding"/>
    <property type="evidence" value="ECO:0007669"/>
    <property type="project" value="InterPro"/>
</dbReference>
<dbReference type="SUPFAM" id="SSF52540">
    <property type="entry name" value="P-loop containing nucleoside triphosphate hydrolases"/>
    <property type="match status" value="1"/>
</dbReference>
<comment type="caution">
    <text evidence="8">The sequence shown here is derived from an EMBL/GenBank/DDBJ whole genome shotgun (WGS) entry which is preliminary data.</text>
</comment>
<dbReference type="Pfam" id="PF26587">
    <property type="entry name" value="AAA_lid_SMAX1"/>
    <property type="match status" value="1"/>
</dbReference>
<accession>A0A438F9F0</accession>
<feature type="domain" description="Clp R" evidence="7">
    <location>
        <begin position="8"/>
        <end position="171"/>
    </location>
</feature>
<dbReference type="Pfam" id="PF23569">
    <property type="entry name" value="NBD_SMAX1"/>
    <property type="match status" value="1"/>
</dbReference>
<evidence type="ECO:0000256" key="1">
    <source>
        <dbReference type="ARBA" id="ARBA00008675"/>
    </source>
</evidence>
<dbReference type="Gene3D" id="1.10.1780.10">
    <property type="entry name" value="Clp, N-terminal domain"/>
    <property type="match status" value="1"/>
</dbReference>
<evidence type="ECO:0000313" key="9">
    <source>
        <dbReference type="Proteomes" id="UP000288805"/>
    </source>
</evidence>
<evidence type="ECO:0000259" key="7">
    <source>
        <dbReference type="PROSITE" id="PS51903"/>
    </source>
</evidence>
<organism evidence="8 9">
    <name type="scientific">Vitis vinifera</name>
    <name type="common">Grape</name>
    <dbReference type="NCBI Taxonomy" id="29760"/>
    <lineage>
        <taxon>Eukaryota</taxon>
        <taxon>Viridiplantae</taxon>
        <taxon>Streptophyta</taxon>
        <taxon>Embryophyta</taxon>
        <taxon>Tracheophyta</taxon>
        <taxon>Spermatophyta</taxon>
        <taxon>Magnoliopsida</taxon>
        <taxon>eudicotyledons</taxon>
        <taxon>Gunneridae</taxon>
        <taxon>Pentapetalae</taxon>
        <taxon>rosids</taxon>
        <taxon>Vitales</taxon>
        <taxon>Vitaceae</taxon>
        <taxon>Viteae</taxon>
        <taxon>Vitis</taxon>
    </lineage>
</organism>
<gene>
    <name evidence="8" type="primary">SMXL6_1</name>
    <name evidence="8" type="ORF">CK203_086736</name>
</gene>